<name>A0ABQ8S4M4_PERAM</name>
<dbReference type="EMBL" id="JAJSOF020000036">
    <property type="protein sequence ID" value="KAJ4428822.1"/>
    <property type="molecule type" value="Genomic_DNA"/>
</dbReference>
<proteinExistence type="predicted"/>
<reference evidence="1 2" key="1">
    <citation type="journal article" date="2022" name="Allergy">
        <title>Genome assembly and annotation of Periplaneta americana reveal a comprehensive cockroach allergen profile.</title>
        <authorList>
            <person name="Wang L."/>
            <person name="Xiong Q."/>
            <person name="Saelim N."/>
            <person name="Wang L."/>
            <person name="Nong W."/>
            <person name="Wan A.T."/>
            <person name="Shi M."/>
            <person name="Liu X."/>
            <person name="Cao Q."/>
            <person name="Hui J.H.L."/>
            <person name="Sookrung N."/>
            <person name="Leung T.F."/>
            <person name="Tungtrongchitr A."/>
            <person name="Tsui S.K.W."/>
        </authorList>
    </citation>
    <scope>NUCLEOTIDE SEQUENCE [LARGE SCALE GENOMIC DNA]</scope>
    <source>
        <strain evidence="1">PWHHKU_190912</strain>
    </source>
</reference>
<dbReference type="Proteomes" id="UP001148838">
    <property type="component" value="Unassembled WGS sequence"/>
</dbReference>
<protein>
    <submittedName>
        <fullName evidence="1">Uncharacterized protein</fullName>
    </submittedName>
</protein>
<sequence>MSNARLIPFEDLSLVTILPIMHVHYLSDYAMNHLALERKRPMQTSGVLLHANKSTDISLSHLTRLKYHRPHPGSTSPGIEPATSDIEGQRYTNCANQADCMYVSNEKDRLRHKIIMAAQKYCALNRIHFNGQRNTIILIYSTGILSITDSTSCIYMREEAIVDYTGRKCVVLFALKVKYENPDVPKLECMFAFRRNERV</sequence>
<gene>
    <name evidence="1" type="ORF">ANN_25815</name>
</gene>
<evidence type="ECO:0000313" key="1">
    <source>
        <dbReference type="EMBL" id="KAJ4428822.1"/>
    </source>
</evidence>
<evidence type="ECO:0000313" key="2">
    <source>
        <dbReference type="Proteomes" id="UP001148838"/>
    </source>
</evidence>
<keyword evidence="2" id="KW-1185">Reference proteome</keyword>
<accession>A0ABQ8S4M4</accession>
<comment type="caution">
    <text evidence="1">The sequence shown here is derived from an EMBL/GenBank/DDBJ whole genome shotgun (WGS) entry which is preliminary data.</text>
</comment>
<organism evidence="1 2">
    <name type="scientific">Periplaneta americana</name>
    <name type="common">American cockroach</name>
    <name type="synonym">Blatta americana</name>
    <dbReference type="NCBI Taxonomy" id="6978"/>
    <lineage>
        <taxon>Eukaryota</taxon>
        <taxon>Metazoa</taxon>
        <taxon>Ecdysozoa</taxon>
        <taxon>Arthropoda</taxon>
        <taxon>Hexapoda</taxon>
        <taxon>Insecta</taxon>
        <taxon>Pterygota</taxon>
        <taxon>Neoptera</taxon>
        <taxon>Polyneoptera</taxon>
        <taxon>Dictyoptera</taxon>
        <taxon>Blattodea</taxon>
        <taxon>Blattoidea</taxon>
        <taxon>Blattidae</taxon>
        <taxon>Blattinae</taxon>
        <taxon>Periplaneta</taxon>
    </lineage>
</organism>